<dbReference type="Pfam" id="PF04962">
    <property type="entry name" value="KduI"/>
    <property type="match status" value="1"/>
</dbReference>
<organism evidence="2 3">
    <name type="scientific">Embleya scabrispora</name>
    <dbReference type="NCBI Taxonomy" id="159449"/>
    <lineage>
        <taxon>Bacteria</taxon>
        <taxon>Bacillati</taxon>
        <taxon>Actinomycetota</taxon>
        <taxon>Actinomycetes</taxon>
        <taxon>Kitasatosporales</taxon>
        <taxon>Streptomycetaceae</taxon>
        <taxon>Embleya</taxon>
    </lineage>
</organism>
<evidence type="ECO:0000313" key="3">
    <source>
        <dbReference type="Proteomes" id="UP000190037"/>
    </source>
</evidence>
<keyword evidence="3" id="KW-1185">Reference proteome</keyword>
<dbReference type="Gene3D" id="2.60.120.10">
    <property type="entry name" value="Jelly Rolls"/>
    <property type="match status" value="2"/>
</dbReference>
<dbReference type="PANTHER" id="PTHR39193:SF1">
    <property type="entry name" value="5-DEOXY-GLUCURONATE ISOMERASE"/>
    <property type="match status" value="1"/>
</dbReference>
<sequence>MSDPRLFHPWGTAGGADDPLLITPELAGWRYSGLRVIHLPPGGRRVLATGDHEVAVIPLAGGLTVETEGRRFELAGRESVFTAVPDFAYVPRDAELRLSAAHGCEVALASARATRRLDPAYGPAAGVPVEVRGAGRATRQANNLLTPDAFDADKLVVCEILTPDGNWSSFPPHKHDEASAHEVVNEEIYFFRVAGRDGRTPDREGFGLHRTYTADGSIDETVTVRDGDVFLVPRGYHGPCVATPGHHLYYLNVMAGPAAERAMLACDDPAHHWVRDSWAGQPVDPRCPLTSPPAPDGGIR</sequence>
<dbReference type="InterPro" id="IPR014710">
    <property type="entry name" value="RmlC-like_jellyroll"/>
</dbReference>
<dbReference type="Proteomes" id="UP000190037">
    <property type="component" value="Unassembled WGS sequence"/>
</dbReference>
<dbReference type="RefSeq" id="WP_078981391.1">
    <property type="nucleotide sequence ID" value="NZ_MWQN01000003.1"/>
</dbReference>
<name>A0A1T3NNE2_9ACTN</name>
<protein>
    <submittedName>
        <fullName evidence="2">5-deoxy-glucuronate isomerase</fullName>
    </submittedName>
</protein>
<dbReference type="SUPFAM" id="SSF51182">
    <property type="entry name" value="RmlC-like cupins"/>
    <property type="match status" value="1"/>
</dbReference>
<dbReference type="PIRSF" id="PIRSF036628">
    <property type="entry name" value="IolB"/>
    <property type="match status" value="1"/>
</dbReference>
<comment type="caution">
    <text evidence="2">The sequence shown here is derived from an EMBL/GenBank/DDBJ whole genome shotgun (WGS) entry which is preliminary data.</text>
</comment>
<keyword evidence="1 2" id="KW-0413">Isomerase</keyword>
<accession>A0A1T3NNE2</accession>
<dbReference type="InterPro" id="IPR021120">
    <property type="entry name" value="KduI/IolB_isomerase"/>
</dbReference>
<dbReference type="OrthoDB" id="9799936at2"/>
<gene>
    <name evidence="2" type="ORF">B4N89_39700</name>
</gene>
<evidence type="ECO:0000256" key="1">
    <source>
        <dbReference type="ARBA" id="ARBA00023235"/>
    </source>
</evidence>
<reference evidence="2 3" key="1">
    <citation type="submission" date="2017-03" db="EMBL/GenBank/DDBJ databases">
        <title>Draft genome sequence of Streptomyces scabrisporus NF3, endophyte isolated from Amphipterygium adstringens.</title>
        <authorList>
            <person name="Vazquez M."/>
            <person name="Ceapa C.D."/>
            <person name="Rodriguez Luna D."/>
            <person name="Sanchez Esquivel S."/>
        </authorList>
    </citation>
    <scope>NUCLEOTIDE SEQUENCE [LARGE SCALE GENOMIC DNA]</scope>
    <source>
        <strain evidence="2 3">NF3</strain>
    </source>
</reference>
<dbReference type="GO" id="GO:0008880">
    <property type="term" value="F:glucuronate isomerase activity"/>
    <property type="evidence" value="ECO:0007669"/>
    <property type="project" value="InterPro"/>
</dbReference>
<evidence type="ECO:0000313" key="2">
    <source>
        <dbReference type="EMBL" id="OPC78299.1"/>
    </source>
</evidence>
<dbReference type="InterPro" id="IPR011051">
    <property type="entry name" value="RmlC_Cupin_sf"/>
</dbReference>
<dbReference type="GO" id="GO:0019310">
    <property type="term" value="P:inositol catabolic process"/>
    <property type="evidence" value="ECO:0007669"/>
    <property type="project" value="InterPro"/>
</dbReference>
<dbReference type="PANTHER" id="PTHR39193">
    <property type="entry name" value="5-DEOXY-GLUCURONATE ISOMERASE"/>
    <property type="match status" value="1"/>
</dbReference>
<proteinExistence type="predicted"/>
<dbReference type="InterPro" id="IPR024203">
    <property type="entry name" value="Deoxy-glucuronate_isom_IolB"/>
</dbReference>
<dbReference type="NCBIfam" id="TIGR04378">
    <property type="entry name" value="myo_inos_iolB"/>
    <property type="match status" value="1"/>
</dbReference>
<dbReference type="STRING" id="159449.B4N89_39700"/>
<dbReference type="EMBL" id="MWQN01000003">
    <property type="protein sequence ID" value="OPC78299.1"/>
    <property type="molecule type" value="Genomic_DNA"/>
</dbReference>
<dbReference type="AlphaFoldDB" id="A0A1T3NNE2"/>